<evidence type="ECO:0000256" key="6">
    <source>
        <dbReference type="ARBA" id="ARBA00023136"/>
    </source>
</evidence>
<dbReference type="PROSITE" id="PS50893">
    <property type="entry name" value="ABC_TRANSPORTER_2"/>
    <property type="match status" value="1"/>
</dbReference>
<keyword evidence="3" id="KW-0547">Nucleotide-binding</keyword>
<dbReference type="Gene3D" id="1.20.1560.10">
    <property type="entry name" value="ABC transporter type 1, transmembrane domain"/>
    <property type="match status" value="1"/>
</dbReference>
<keyword evidence="2 8" id="KW-0812">Transmembrane</keyword>
<dbReference type="InterPro" id="IPR011527">
    <property type="entry name" value="ABC1_TM_dom"/>
</dbReference>
<evidence type="ECO:0000256" key="8">
    <source>
        <dbReference type="SAM" id="Phobius"/>
    </source>
</evidence>
<proteinExistence type="predicted"/>
<evidence type="ECO:0000313" key="11">
    <source>
        <dbReference type="EMBL" id="GHD91260.1"/>
    </source>
</evidence>
<reference evidence="11" key="2">
    <citation type="submission" date="2020-09" db="EMBL/GenBank/DDBJ databases">
        <authorList>
            <person name="Sun Q."/>
            <person name="Ohkuma M."/>
        </authorList>
    </citation>
    <scope>NUCLEOTIDE SEQUENCE</scope>
    <source>
        <strain evidence="11">JCM 4654</strain>
    </source>
</reference>
<comment type="subcellular location">
    <subcellularLocation>
        <location evidence="1">Cell membrane</location>
        <topology evidence="1">Multi-pass membrane protein</topology>
    </subcellularLocation>
</comment>
<feature type="compositionally biased region" description="Basic residues" evidence="7">
    <location>
        <begin position="1"/>
        <end position="11"/>
    </location>
</feature>
<evidence type="ECO:0000256" key="7">
    <source>
        <dbReference type="SAM" id="MobiDB-lite"/>
    </source>
</evidence>
<dbReference type="GO" id="GO:0016887">
    <property type="term" value="F:ATP hydrolysis activity"/>
    <property type="evidence" value="ECO:0007669"/>
    <property type="project" value="InterPro"/>
</dbReference>
<feature type="transmembrane region" description="Helical" evidence="8">
    <location>
        <begin position="139"/>
        <end position="155"/>
    </location>
</feature>
<dbReference type="SUPFAM" id="SSF90123">
    <property type="entry name" value="ABC transporter transmembrane region"/>
    <property type="match status" value="1"/>
</dbReference>
<dbReference type="SUPFAM" id="SSF52540">
    <property type="entry name" value="P-loop containing nucleoside triphosphate hydrolases"/>
    <property type="match status" value="1"/>
</dbReference>
<dbReference type="InterPro" id="IPR003439">
    <property type="entry name" value="ABC_transporter-like_ATP-bd"/>
</dbReference>
<dbReference type="InterPro" id="IPR039421">
    <property type="entry name" value="Type_1_exporter"/>
</dbReference>
<evidence type="ECO:0000256" key="2">
    <source>
        <dbReference type="ARBA" id="ARBA00022692"/>
    </source>
</evidence>
<evidence type="ECO:0000256" key="4">
    <source>
        <dbReference type="ARBA" id="ARBA00022840"/>
    </source>
</evidence>
<dbReference type="Proteomes" id="UP000608955">
    <property type="component" value="Unassembled WGS sequence"/>
</dbReference>
<dbReference type="InterPro" id="IPR036640">
    <property type="entry name" value="ABC1_TM_sf"/>
</dbReference>
<dbReference type="Gene3D" id="3.40.50.300">
    <property type="entry name" value="P-loop containing nucleotide triphosphate hydrolases"/>
    <property type="match status" value="1"/>
</dbReference>
<dbReference type="InterPro" id="IPR003593">
    <property type="entry name" value="AAA+_ATPase"/>
</dbReference>
<protein>
    <recommendedName>
        <fullName evidence="13">ABC transporter ATP-binding protein</fullName>
    </recommendedName>
</protein>
<dbReference type="EMBL" id="BMVF01000010">
    <property type="protein sequence ID" value="GHD91260.1"/>
    <property type="molecule type" value="Genomic_DNA"/>
</dbReference>
<sequence>MGIIPARRRTRPAPGPRDTGPGRLPELLVLACSVLAAAVAVAQPLVLGRTLDLLLHEGSAGVWLAASAALLVGEILLDGLTALVTGRCTADWTAAVRSRALSAMLHAVPDLAGRYSPGDVATRLTLNASDAGGVPATRAALAASLITPAGALVALAVVDVWVAACVLAGLPALVLVLRAFARDTGASVRDYQRVQSDIAARLLETTDGAETIAAAGTAVRERERVLTPLAELAGLGRLMWVLHGRALATGGVLVPLLTLAATAVGGLRLGAGALSVGELLAVVRYAQLTAGFGSAATLLGALVRGRSARERTTALEQLPALPCGTRTLPPDGPGALELRGVRVRRDGAEVLRVDHVVVPGGLTAAVVGRTGAGKSVLAAVAGRLIDPDEGEVLLDGTPLDRLTRPCLRAEVGFAFARPVLAEGTVAEAVAAGPRSVSPRRIRQALRVAGADTFVRRLPGGYDTPLADAPLSGGEYQRLGLARAFAHAGRLLVMDDATSSLDTVTEHAVDQALRRSLGTATRLVVAHRPSVAARADLVIWLEGGRVRAVGSHRRLWTEAAYRAVFATGEHGAVALGTEDGTVASGAEDGAVALGAEDGAVASGAEAGSVALGAEAGTVALGAEAGSVALGAEDGSVASGAEDGSVALGAEDGSVASGAEDGAVALGAEAGAVASGAEAGSVALGAEAGAVASGAEDGTVALGSEAGTVALGAEAGTAASGAEDGTVALGTEDGTVASGAEDGTVALGSEAGTVALGSEDGSVALGSEAGTVPPGTGHGTVPLGTGDGDGLRRGGMPSARGKVRP</sequence>
<feature type="domain" description="ABC transmembrane type-1" evidence="10">
    <location>
        <begin position="27"/>
        <end position="304"/>
    </location>
</feature>
<feature type="region of interest" description="Disordered" evidence="7">
    <location>
        <begin position="716"/>
        <end position="738"/>
    </location>
</feature>
<keyword evidence="4" id="KW-0067">ATP-binding</keyword>
<feature type="transmembrane region" description="Helical" evidence="8">
    <location>
        <begin position="58"/>
        <end position="77"/>
    </location>
</feature>
<dbReference type="RefSeq" id="WP_190179167.1">
    <property type="nucleotide sequence ID" value="NZ_BMVF01000010.1"/>
</dbReference>
<dbReference type="GO" id="GO:0005524">
    <property type="term" value="F:ATP binding"/>
    <property type="evidence" value="ECO:0007669"/>
    <property type="project" value="UniProtKB-KW"/>
</dbReference>
<keyword evidence="5 8" id="KW-1133">Transmembrane helix</keyword>
<dbReference type="Pfam" id="PF00005">
    <property type="entry name" value="ABC_tran"/>
    <property type="match status" value="1"/>
</dbReference>
<feature type="transmembrane region" description="Helical" evidence="8">
    <location>
        <begin position="161"/>
        <end position="181"/>
    </location>
</feature>
<feature type="domain" description="ABC transporter" evidence="9">
    <location>
        <begin position="336"/>
        <end position="567"/>
    </location>
</feature>
<dbReference type="AlphaFoldDB" id="A0A918Y675"/>
<dbReference type="GO" id="GO:0015421">
    <property type="term" value="F:ABC-type oligopeptide transporter activity"/>
    <property type="evidence" value="ECO:0007669"/>
    <property type="project" value="TreeGrafter"/>
</dbReference>
<dbReference type="SMART" id="SM00382">
    <property type="entry name" value="AAA"/>
    <property type="match status" value="1"/>
</dbReference>
<reference evidence="11" key="1">
    <citation type="journal article" date="2014" name="Int. J. Syst. Evol. Microbiol.">
        <title>Complete genome sequence of Corynebacterium casei LMG S-19264T (=DSM 44701T), isolated from a smear-ripened cheese.</title>
        <authorList>
            <consortium name="US DOE Joint Genome Institute (JGI-PGF)"/>
            <person name="Walter F."/>
            <person name="Albersmeier A."/>
            <person name="Kalinowski J."/>
            <person name="Ruckert C."/>
        </authorList>
    </citation>
    <scope>NUCLEOTIDE SEQUENCE</scope>
    <source>
        <strain evidence="11">JCM 4654</strain>
    </source>
</reference>
<dbReference type="PROSITE" id="PS50929">
    <property type="entry name" value="ABC_TM1F"/>
    <property type="match status" value="1"/>
</dbReference>
<dbReference type="PANTHER" id="PTHR43394:SF1">
    <property type="entry name" value="ATP-BINDING CASSETTE SUB-FAMILY B MEMBER 10, MITOCHONDRIAL"/>
    <property type="match status" value="1"/>
</dbReference>
<evidence type="ECO:0000259" key="9">
    <source>
        <dbReference type="PROSITE" id="PS50893"/>
    </source>
</evidence>
<comment type="caution">
    <text evidence="11">The sequence shown here is derived from an EMBL/GenBank/DDBJ whole genome shotgun (WGS) entry which is preliminary data.</text>
</comment>
<feature type="transmembrane region" description="Helical" evidence="8">
    <location>
        <begin position="246"/>
        <end position="265"/>
    </location>
</feature>
<dbReference type="GO" id="GO:0005886">
    <property type="term" value="C:plasma membrane"/>
    <property type="evidence" value="ECO:0007669"/>
    <property type="project" value="UniProtKB-SubCell"/>
</dbReference>
<gene>
    <name evidence="11" type="ORF">GCM10010508_39410</name>
</gene>
<evidence type="ECO:0000256" key="1">
    <source>
        <dbReference type="ARBA" id="ARBA00004651"/>
    </source>
</evidence>
<name>A0A918Y675_9ACTN</name>
<keyword evidence="12" id="KW-1185">Reference proteome</keyword>
<keyword evidence="6 8" id="KW-0472">Membrane</keyword>
<dbReference type="InterPro" id="IPR027417">
    <property type="entry name" value="P-loop_NTPase"/>
</dbReference>
<dbReference type="PANTHER" id="PTHR43394">
    <property type="entry name" value="ATP-DEPENDENT PERMEASE MDL1, MITOCHONDRIAL"/>
    <property type="match status" value="1"/>
</dbReference>
<feature type="compositionally biased region" description="Low complexity" evidence="7">
    <location>
        <begin position="768"/>
        <end position="782"/>
    </location>
</feature>
<feature type="region of interest" description="Disordered" evidence="7">
    <location>
        <begin position="1"/>
        <end position="20"/>
    </location>
</feature>
<evidence type="ECO:0008006" key="13">
    <source>
        <dbReference type="Google" id="ProtNLM"/>
    </source>
</evidence>
<accession>A0A918Y675</accession>
<evidence type="ECO:0000256" key="5">
    <source>
        <dbReference type="ARBA" id="ARBA00022989"/>
    </source>
</evidence>
<evidence type="ECO:0000256" key="3">
    <source>
        <dbReference type="ARBA" id="ARBA00022741"/>
    </source>
</evidence>
<evidence type="ECO:0000313" key="12">
    <source>
        <dbReference type="Proteomes" id="UP000608955"/>
    </source>
</evidence>
<dbReference type="Pfam" id="PF00664">
    <property type="entry name" value="ABC_membrane"/>
    <property type="match status" value="1"/>
</dbReference>
<evidence type="ECO:0000259" key="10">
    <source>
        <dbReference type="PROSITE" id="PS50929"/>
    </source>
</evidence>
<feature type="region of interest" description="Disordered" evidence="7">
    <location>
        <begin position="761"/>
        <end position="803"/>
    </location>
</feature>
<organism evidence="11 12">
    <name type="scientific">Streptomyces naganishii JCM 4654</name>
    <dbReference type="NCBI Taxonomy" id="1306179"/>
    <lineage>
        <taxon>Bacteria</taxon>
        <taxon>Bacillati</taxon>
        <taxon>Actinomycetota</taxon>
        <taxon>Actinomycetes</taxon>
        <taxon>Kitasatosporales</taxon>
        <taxon>Streptomycetaceae</taxon>
        <taxon>Streptomyces</taxon>
    </lineage>
</organism>